<evidence type="ECO:0000313" key="3">
    <source>
        <dbReference type="Proteomes" id="UP000199705"/>
    </source>
</evidence>
<evidence type="ECO:0000313" key="2">
    <source>
        <dbReference type="EMBL" id="SDH51646.1"/>
    </source>
</evidence>
<dbReference type="Pfam" id="PF03625">
    <property type="entry name" value="DUF302"/>
    <property type="match status" value="1"/>
</dbReference>
<keyword evidence="3" id="KW-1185">Reference proteome</keyword>
<dbReference type="InterPro" id="IPR035923">
    <property type="entry name" value="TT1751-like_sf"/>
</dbReference>
<dbReference type="Gene3D" id="3.30.310.70">
    <property type="entry name" value="TT1751-like domain"/>
    <property type="match status" value="1"/>
</dbReference>
<dbReference type="CDD" id="cd14797">
    <property type="entry name" value="DUF302"/>
    <property type="match status" value="1"/>
</dbReference>
<dbReference type="SUPFAM" id="SSF103247">
    <property type="entry name" value="TT1751-like"/>
    <property type="match status" value="1"/>
</dbReference>
<accession>A0A1G8D1N6</accession>
<sequence length="163" mass="17964">MIQAQFNKKPGRRQFLQMVSLAGIAIFSPSNICVMFEPKGVFIEKSRFTAEATVVRLCSVLKSRGAKVYAVIDQQKELSTVDIAIPPMHLILFGNPKVGGKVLSEVAVSGIDLPLKILVWEDTAHNISIAYNTAAYLQERFNLKPEVAKLFDLSSVIQSALND</sequence>
<name>A0A1G8D1N6_9SPHI</name>
<dbReference type="AlphaFoldDB" id="A0A1G8D1N6"/>
<evidence type="ECO:0000259" key="1">
    <source>
        <dbReference type="Pfam" id="PF03625"/>
    </source>
</evidence>
<proteinExistence type="predicted"/>
<dbReference type="PANTHER" id="PTHR38342:SF2">
    <property type="entry name" value="INNER MEMBRANE OR EXPORTED"/>
    <property type="match status" value="1"/>
</dbReference>
<feature type="domain" description="DUF302" evidence="1">
    <location>
        <begin position="72"/>
        <end position="132"/>
    </location>
</feature>
<dbReference type="STRING" id="551996.SAMN05192573_11097"/>
<dbReference type="PANTHER" id="PTHR38342">
    <property type="entry name" value="SLR5037 PROTEIN"/>
    <property type="match status" value="1"/>
</dbReference>
<organism evidence="2 3">
    <name type="scientific">Mucilaginibacter gossypii</name>
    <dbReference type="NCBI Taxonomy" id="551996"/>
    <lineage>
        <taxon>Bacteria</taxon>
        <taxon>Pseudomonadati</taxon>
        <taxon>Bacteroidota</taxon>
        <taxon>Sphingobacteriia</taxon>
        <taxon>Sphingobacteriales</taxon>
        <taxon>Sphingobacteriaceae</taxon>
        <taxon>Mucilaginibacter</taxon>
    </lineage>
</organism>
<dbReference type="EMBL" id="FNCG01000010">
    <property type="protein sequence ID" value="SDH51646.1"/>
    <property type="molecule type" value="Genomic_DNA"/>
</dbReference>
<protein>
    <submittedName>
        <fullName evidence="2">Uncharacterized conserved protein, DUF302 family</fullName>
    </submittedName>
</protein>
<dbReference type="RefSeq" id="WP_091170620.1">
    <property type="nucleotide sequence ID" value="NZ_FNCG01000010.1"/>
</dbReference>
<reference evidence="3" key="1">
    <citation type="submission" date="2016-10" db="EMBL/GenBank/DDBJ databases">
        <authorList>
            <person name="Varghese N."/>
            <person name="Submissions S."/>
        </authorList>
    </citation>
    <scope>NUCLEOTIDE SEQUENCE [LARGE SCALE GENOMIC DNA]</scope>
    <source>
        <strain evidence="3">Gh-67</strain>
    </source>
</reference>
<dbReference type="Proteomes" id="UP000199705">
    <property type="component" value="Unassembled WGS sequence"/>
</dbReference>
<dbReference type="InterPro" id="IPR005180">
    <property type="entry name" value="DUF302"/>
</dbReference>
<gene>
    <name evidence="2" type="ORF">SAMN05192573_11097</name>
</gene>